<dbReference type="InterPro" id="IPR000847">
    <property type="entry name" value="LysR_HTH_N"/>
</dbReference>
<feature type="domain" description="HTH lysR-type" evidence="6">
    <location>
        <begin position="31"/>
        <end position="79"/>
    </location>
</feature>
<keyword evidence="3" id="KW-0238">DNA-binding</keyword>
<dbReference type="Proteomes" id="UP000315388">
    <property type="component" value="Unassembled WGS sequence"/>
</dbReference>
<dbReference type="GO" id="GO:0003700">
    <property type="term" value="F:DNA-binding transcription factor activity"/>
    <property type="evidence" value="ECO:0007669"/>
    <property type="project" value="InterPro"/>
</dbReference>
<reference evidence="7 8" key="1">
    <citation type="journal article" date="2003" name="Int. J. Syst. Evol. Microbiol.">
        <title>Towards a standardized format for the description of a novel species (of an established genus): Ochrobactrum gallinifaecis sp. nov.</title>
        <authorList>
            <person name="Kampfer P."/>
            <person name="Buczolits S."/>
            <person name="Albrecht A."/>
            <person name="Busse H.J."/>
            <person name="Stackebrandt E."/>
        </authorList>
    </citation>
    <scope>NUCLEOTIDE SEQUENCE [LARGE SCALE GENOMIC DNA]</scope>
    <source>
        <strain evidence="7 8">ISO 196</strain>
    </source>
</reference>
<dbReference type="SUPFAM" id="SSF46785">
    <property type="entry name" value="Winged helix' DNA-binding domain"/>
    <property type="match status" value="1"/>
</dbReference>
<keyword evidence="8" id="KW-1185">Reference proteome</keyword>
<proteinExistence type="inferred from homology"/>
<dbReference type="Pfam" id="PF00126">
    <property type="entry name" value="HTH_1"/>
    <property type="match status" value="1"/>
</dbReference>
<evidence type="ECO:0000256" key="1">
    <source>
        <dbReference type="ARBA" id="ARBA00009437"/>
    </source>
</evidence>
<comment type="caution">
    <text evidence="7">The sequence shown here is derived from an EMBL/GenBank/DDBJ whole genome shotgun (WGS) entry which is preliminary data.</text>
</comment>
<evidence type="ECO:0000313" key="8">
    <source>
        <dbReference type="Proteomes" id="UP000315388"/>
    </source>
</evidence>
<evidence type="ECO:0000259" key="6">
    <source>
        <dbReference type="PROSITE" id="PS50931"/>
    </source>
</evidence>
<evidence type="ECO:0000256" key="5">
    <source>
        <dbReference type="SAM" id="MobiDB-lite"/>
    </source>
</evidence>
<dbReference type="PANTHER" id="PTHR30126:SF40">
    <property type="entry name" value="HTH-TYPE TRANSCRIPTIONAL REGULATOR GLTR"/>
    <property type="match status" value="1"/>
</dbReference>
<organism evidence="7 8">
    <name type="scientific">Brucella gallinifaecis</name>
    <dbReference type="NCBI Taxonomy" id="215590"/>
    <lineage>
        <taxon>Bacteria</taxon>
        <taxon>Pseudomonadati</taxon>
        <taxon>Pseudomonadota</taxon>
        <taxon>Alphaproteobacteria</taxon>
        <taxon>Hyphomicrobiales</taxon>
        <taxon>Brucellaceae</taxon>
        <taxon>Brucella/Ochrobactrum group</taxon>
        <taxon>Brucella</taxon>
    </lineage>
</organism>
<dbReference type="PRINTS" id="PR00039">
    <property type="entry name" value="HTHLYSR"/>
</dbReference>
<name>A0A502BSZ0_9HYPH</name>
<comment type="similarity">
    <text evidence="1">Belongs to the LysR transcriptional regulatory family.</text>
</comment>
<dbReference type="PANTHER" id="PTHR30126">
    <property type="entry name" value="HTH-TYPE TRANSCRIPTIONAL REGULATOR"/>
    <property type="match status" value="1"/>
</dbReference>
<evidence type="ECO:0000313" key="7">
    <source>
        <dbReference type="EMBL" id="TPF76809.1"/>
    </source>
</evidence>
<evidence type="ECO:0000256" key="4">
    <source>
        <dbReference type="ARBA" id="ARBA00023163"/>
    </source>
</evidence>
<keyword evidence="2" id="KW-0805">Transcription regulation</keyword>
<keyword evidence="4" id="KW-0804">Transcription</keyword>
<dbReference type="OrthoDB" id="9811588at2"/>
<sequence length="104" mass="11316">MRRRRHRQASTGPLFQLRSGRIPMASLVQTLAVAEYLSFHRAAKALGTSQAGVSARIKALEEDLGVVLFDRNTRGVRLRCRSVHQGGSGQASGAAQGCRPCRSR</sequence>
<evidence type="ECO:0000256" key="3">
    <source>
        <dbReference type="ARBA" id="ARBA00023125"/>
    </source>
</evidence>
<dbReference type="GO" id="GO:0000976">
    <property type="term" value="F:transcription cis-regulatory region binding"/>
    <property type="evidence" value="ECO:0007669"/>
    <property type="project" value="TreeGrafter"/>
</dbReference>
<dbReference type="PROSITE" id="PS50931">
    <property type="entry name" value="HTH_LYSR"/>
    <property type="match status" value="1"/>
</dbReference>
<feature type="region of interest" description="Disordered" evidence="5">
    <location>
        <begin position="83"/>
        <end position="104"/>
    </location>
</feature>
<dbReference type="InterPro" id="IPR036390">
    <property type="entry name" value="WH_DNA-bd_sf"/>
</dbReference>
<dbReference type="Gene3D" id="1.10.10.10">
    <property type="entry name" value="Winged helix-like DNA-binding domain superfamily/Winged helix DNA-binding domain"/>
    <property type="match status" value="1"/>
</dbReference>
<dbReference type="EMBL" id="VEWJ01000001">
    <property type="protein sequence ID" value="TPF76809.1"/>
    <property type="molecule type" value="Genomic_DNA"/>
</dbReference>
<dbReference type="AlphaFoldDB" id="A0A502BSZ0"/>
<evidence type="ECO:0000256" key="2">
    <source>
        <dbReference type="ARBA" id="ARBA00023015"/>
    </source>
</evidence>
<accession>A0A502BSZ0</accession>
<protein>
    <submittedName>
        <fullName evidence="7">LysR family transcriptional regulator</fullName>
    </submittedName>
</protein>
<gene>
    <name evidence="7" type="ORF">FHY56_00055</name>
</gene>
<dbReference type="InterPro" id="IPR036388">
    <property type="entry name" value="WH-like_DNA-bd_sf"/>
</dbReference>